<feature type="region of interest" description="Disordered" evidence="1">
    <location>
        <begin position="1"/>
        <end position="28"/>
    </location>
</feature>
<feature type="compositionally biased region" description="Basic and acidic residues" evidence="1">
    <location>
        <begin position="15"/>
        <end position="28"/>
    </location>
</feature>
<name>A0ABU8U464_9ACTN</name>
<keyword evidence="2" id="KW-0812">Transmembrane</keyword>
<keyword evidence="4" id="KW-1185">Reference proteome</keyword>
<dbReference type="EMBL" id="JBBKAM010000002">
    <property type="protein sequence ID" value="MEJ8642677.1"/>
    <property type="molecule type" value="Genomic_DNA"/>
</dbReference>
<evidence type="ECO:0000256" key="2">
    <source>
        <dbReference type="SAM" id="Phobius"/>
    </source>
</evidence>
<gene>
    <name evidence="3" type="ORF">WKI68_17285</name>
</gene>
<feature type="compositionally biased region" description="Acidic residues" evidence="1">
    <location>
        <begin position="1"/>
        <end position="11"/>
    </location>
</feature>
<evidence type="ECO:0000256" key="1">
    <source>
        <dbReference type="SAM" id="MobiDB-lite"/>
    </source>
</evidence>
<organism evidence="3 4">
    <name type="scientific">Streptomyces caledonius</name>
    <dbReference type="NCBI Taxonomy" id="3134107"/>
    <lineage>
        <taxon>Bacteria</taxon>
        <taxon>Bacillati</taxon>
        <taxon>Actinomycetota</taxon>
        <taxon>Actinomycetes</taxon>
        <taxon>Kitasatosporales</taxon>
        <taxon>Streptomycetaceae</taxon>
        <taxon>Streptomyces</taxon>
    </lineage>
</organism>
<keyword evidence="2" id="KW-0472">Membrane</keyword>
<feature type="transmembrane region" description="Helical" evidence="2">
    <location>
        <begin position="36"/>
        <end position="57"/>
    </location>
</feature>
<keyword evidence="2" id="KW-1133">Transmembrane helix</keyword>
<evidence type="ECO:0000313" key="4">
    <source>
        <dbReference type="Proteomes" id="UP001382904"/>
    </source>
</evidence>
<proteinExistence type="predicted"/>
<accession>A0ABU8U464</accession>
<dbReference type="Proteomes" id="UP001382904">
    <property type="component" value="Unassembled WGS sequence"/>
</dbReference>
<protein>
    <submittedName>
        <fullName evidence="3">Uncharacterized protein</fullName>
    </submittedName>
</protein>
<evidence type="ECO:0000313" key="3">
    <source>
        <dbReference type="EMBL" id="MEJ8642677.1"/>
    </source>
</evidence>
<comment type="caution">
    <text evidence="3">The sequence shown here is derived from an EMBL/GenBank/DDBJ whole genome shotgun (WGS) entry which is preliminary data.</text>
</comment>
<reference evidence="3 4" key="1">
    <citation type="submission" date="2024-03" db="EMBL/GenBank/DDBJ databases">
        <title>Novel Streptomyces species of biotechnological and ecological value are a feature of Machair soil.</title>
        <authorList>
            <person name="Prole J.R."/>
            <person name="Goodfellow M."/>
            <person name="Allenby N."/>
            <person name="Ward A.C."/>
        </authorList>
    </citation>
    <scope>NUCLEOTIDE SEQUENCE [LARGE SCALE GENOMIC DNA]</scope>
    <source>
        <strain evidence="3 4">MS1.HAVA.3</strain>
    </source>
</reference>
<sequence>MITDPELDAEWTTEPAREPAEQLAPRERSTGGARPWFWAVGGVVVASALWAGGLYAFGDRLAAPPISYRAAKNLCEDFRAQALSGITGELHKARPRYQENSHPAVDAAVCELNNVEGTPDFTVITHVSLHKKTDPSVEFDVPPLKAMAVNGDLPTQAVPGLGERAVLTVAPNRPALWLEVLDGGAVFTVEVFAPSYEARNERPATDSTAIQSAVIQDMRDLMAALKK</sequence>